<dbReference type="EC" id="3.4.16.6" evidence="3"/>
<feature type="chain" id="PRO_5039905752" evidence="2">
    <location>
        <begin position="23"/>
        <end position="154"/>
    </location>
</feature>
<keyword evidence="4" id="KW-1185">Reference proteome</keyword>
<dbReference type="Proteomes" id="UP000215914">
    <property type="component" value="Unassembled WGS sequence"/>
</dbReference>
<evidence type="ECO:0000313" key="4">
    <source>
        <dbReference type="Proteomes" id="UP000215914"/>
    </source>
</evidence>
<dbReference type="InterPro" id="IPR029058">
    <property type="entry name" value="AB_hydrolase_fold"/>
</dbReference>
<dbReference type="SUPFAM" id="SSF53474">
    <property type="entry name" value="alpha/beta-Hydrolases"/>
    <property type="match status" value="1"/>
</dbReference>
<dbReference type="GO" id="GO:0004185">
    <property type="term" value="F:serine-type carboxypeptidase activity"/>
    <property type="evidence" value="ECO:0007669"/>
    <property type="project" value="UniProtKB-EC"/>
</dbReference>
<gene>
    <name evidence="3" type="ORF">HanXRQr2_Chr09g0377221</name>
</gene>
<comment type="similarity">
    <text evidence="1">Belongs to the peptidase S10 family.</text>
</comment>
<dbReference type="AlphaFoldDB" id="A0A9K3I451"/>
<dbReference type="InterPro" id="IPR001563">
    <property type="entry name" value="Peptidase_S10"/>
</dbReference>
<dbReference type="Gene3D" id="3.40.50.1820">
    <property type="entry name" value="alpha/beta hydrolase"/>
    <property type="match status" value="1"/>
</dbReference>
<sequence length="154" mass="16851">MNEMTKALAIFCVFALLGLSKANIQTDKLFELIKSKRSAVPNTWTVSDEYTPVYIAPQDGLAQVDKIFALPGQPEGVSYNQYSGYVTVNPNAGRALFYYFVESPTDSSTKPLVLWLNGGPGCSSMIGAMTELGPFRINSDGKTLFKNDYAWSNG</sequence>
<comment type="caution">
    <text evidence="3">The sequence shown here is derived from an EMBL/GenBank/DDBJ whole genome shotgun (WGS) entry which is preliminary data.</text>
</comment>
<dbReference type="GO" id="GO:0006508">
    <property type="term" value="P:proteolysis"/>
    <property type="evidence" value="ECO:0007669"/>
    <property type="project" value="InterPro"/>
</dbReference>
<keyword evidence="3" id="KW-0121">Carboxypeptidase</keyword>
<keyword evidence="3" id="KW-0645">Protease</keyword>
<evidence type="ECO:0000256" key="1">
    <source>
        <dbReference type="ARBA" id="ARBA00009431"/>
    </source>
</evidence>
<evidence type="ECO:0000313" key="3">
    <source>
        <dbReference type="EMBL" id="KAF5789941.1"/>
    </source>
</evidence>
<proteinExistence type="inferred from homology"/>
<dbReference type="PANTHER" id="PTHR11802">
    <property type="entry name" value="SERINE PROTEASE FAMILY S10 SERINE CARBOXYPEPTIDASE"/>
    <property type="match status" value="1"/>
</dbReference>
<keyword evidence="2" id="KW-0732">Signal</keyword>
<protein>
    <submittedName>
        <fullName evidence="3">Carboxypeptidase D</fullName>
        <ecNumber evidence="3">3.4.16.6</ecNumber>
    </submittedName>
</protein>
<reference evidence="3" key="1">
    <citation type="journal article" date="2017" name="Nature">
        <title>The sunflower genome provides insights into oil metabolism, flowering and Asterid evolution.</title>
        <authorList>
            <person name="Badouin H."/>
            <person name="Gouzy J."/>
            <person name="Grassa C.J."/>
            <person name="Murat F."/>
            <person name="Staton S.E."/>
            <person name="Cottret L."/>
            <person name="Lelandais-Briere C."/>
            <person name="Owens G.L."/>
            <person name="Carrere S."/>
            <person name="Mayjonade B."/>
            <person name="Legrand L."/>
            <person name="Gill N."/>
            <person name="Kane N.C."/>
            <person name="Bowers J.E."/>
            <person name="Hubner S."/>
            <person name="Bellec A."/>
            <person name="Berard A."/>
            <person name="Berges H."/>
            <person name="Blanchet N."/>
            <person name="Boniface M.C."/>
            <person name="Brunel D."/>
            <person name="Catrice O."/>
            <person name="Chaidir N."/>
            <person name="Claudel C."/>
            <person name="Donnadieu C."/>
            <person name="Faraut T."/>
            <person name="Fievet G."/>
            <person name="Helmstetter N."/>
            <person name="King M."/>
            <person name="Knapp S.J."/>
            <person name="Lai Z."/>
            <person name="Le Paslier M.C."/>
            <person name="Lippi Y."/>
            <person name="Lorenzon L."/>
            <person name="Mandel J.R."/>
            <person name="Marage G."/>
            <person name="Marchand G."/>
            <person name="Marquand E."/>
            <person name="Bret-Mestries E."/>
            <person name="Morien E."/>
            <person name="Nambeesan S."/>
            <person name="Nguyen T."/>
            <person name="Pegot-Espagnet P."/>
            <person name="Pouilly N."/>
            <person name="Raftis F."/>
            <person name="Sallet E."/>
            <person name="Schiex T."/>
            <person name="Thomas J."/>
            <person name="Vandecasteele C."/>
            <person name="Vares D."/>
            <person name="Vear F."/>
            <person name="Vautrin S."/>
            <person name="Crespi M."/>
            <person name="Mangin B."/>
            <person name="Burke J.M."/>
            <person name="Salse J."/>
            <person name="Munos S."/>
            <person name="Vincourt P."/>
            <person name="Rieseberg L.H."/>
            <person name="Langlade N.B."/>
        </authorList>
    </citation>
    <scope>NUCLEOTIDE SEQUENCE</scope>
    <source>
        <tissue evidence="3">Leaves</tissue>
    </source>
</reference>
<keyword evidence="3" id="KW-0378">Hydrolase</keyword>
<dbReference type="EMBL" id="MNCJ02000324">
    <property type="protein sequence ID" value="KAF5789941.1"/>
    <property type="molecule type" value="Genomic_DNA"/>
</dbReference>
<organism evidence="3 4">
    <name type="scientific">Helianthus annuus</name>
    <name type="common">Common sunflower</name>
    <dbReference type="NCBI Taxonomy" id="4232"/>
    <lineage>
        <taxon>Eukaryota</taxon>
        <taxon>Viridiplantae</taxon>
        <taxon>Streptophyta</taxon>
        <taxon>Embryophyta</taxon>
        <taxon>Tracheophyta</taxon>
        <taxon>Spermatophyta</taxon>
        <taxon>Magnoliopsida</taxon>
        <taxon>eudicotyledons</taxon>
        <taxon>Gunneridae</taxon>
        <taxon>Pentapetalae</taxon>
        <taxon>asterids</taxon>
        <taxon>campanulids</taxon>
        <taxon>Asterales</taxon>
        <taxon>Asteraceae</taxon>
        <taxon>Asteroideae</taxon>
        <taxon>Heliantheae alliance</taxon>
        <taxon>Heliantheae</taxon>
        <taxon>Helianthus</taxon>
    </lineage>
</organism>
<name>A0A9K3I451_HELAN</name>
<dbReference type="Pfam" id="PF00450">
    <property type="entry name" value="Peptidase_S10"/>
    <property type="match status" value="1"/>
</dbReference>
<dbReference type="PANTHER" id="PTHR11802:SF511">
    <property type="entry name" value="CARBOXYPEPTIDASE"/>
    <property type="match status" value="1"/>
</dbReference>
<feature type="signal peptide" evidence="2">
    <location>
        <begin position="1"/>
        <end position="22"/>
    </location>
</feature>
<reference evidence="3" key="2">
    <citation type="submission" date="2020-06" db="EMBL/GenBank/DDBJ databases">
        <title>Helianthus annuus Genome sequencing and assembly Release 2.</title>
        <authorList>
            <person name="Gouzy J."/>
            <person name="Langlade N."/>
            <person name="Munos S."/>
        </authorList>
    </citation>
    <scope>NUCLEOTIDE SEQUENCE</scope>
    <source>
        <tissue evidence="3">Leaves</tissue>
    </source>
</reference>
<accession>A0A9K3I451</accession>
<evidence type="ECO:0000256" key="2">
    <source>
        <dbReference type="SAM" id="SignalP"/>
    </source>
</evidence>
<dbReference type="Gramene" id="mRNA:HanXRQr2_Chr09g0377221">
    <property type="protein sequence ID" value="mRNA:HanXRQr2_Chr09g0377221"/>
    <property type="gene ID" value="HanXRQr2_Chr09g0377221"/>
</dbReference>